<evidence type="ECO:0000256" key="2">
    <source>
        <dbReference type="SAM" id="MobiDB-lite"/>
    </source>
</evidence>
<gene>
    <name evidence="3" type="ORF">CALCODRAFT_511054</name>
</gene>
<reference evidence="3 4" key="1">
    <citation type="journal article" date="2016" name="Mol. Biol. Evol.">
        <title>Comparative Genomics of Early-Diverging Mushroom-Forming Fungi Provides Insights into the Origins of Lignocellulose Decay Capabilities.</title>
        <authorList>
            <person name="Nagy L.G."/>
            <person name="Riley R."/>
            <person name="Tritt A."/>
            <person name="Adam C."/>
            <person name="Daum C."/>
            <person name="Floudas D."/>
            <person name="Sun H."/>
            <person name="Yadav J.S."/>
            <person name="Pangilinan J."/>
            <person name="Larsson K.H."/>
            <person name="Matsuura K."/>
            <person name="Barry K."/>
            <person name="Labutti K."/>
            <person name="Kuo R."/>
            <person name="Ohm R.A."/>
            <person name="Bhattacharya S.S."/>
            <person name="Shirouzu T."/>
            <person name="Yoshinaga Y."/>
            <person name="Martin F.M."/>
            <person name="Grigoriev I.V."/>
            <person name="Hibbett D.S."/>
        </authorList>
    </citation>
    <scope>NUCLEOTIDE SEQUENCE [LARGE SCALE GENOMIC DNA]</scope>
    <source>
        <strain evidence="3 4">HHB12733</strain>
    </source>
</reference>
<evidence type="ECO:0000313" key="3">
    <source>
        <dbReference type="EMBL" id="KZT53994.1"/>
    </source>
</evidence>
<dbReference type="Proteomes" id="UP000076842">
    <property type="component" value="Unassembled WGS sequence"/>
</dbReference>
<accession>A0A165E2Y5</accession>
<organism evidence="3 4">
    <name type="scientific">Calocera cornea HHB12733</name>
    <dbReference type="NCBI Taxonomy" id="1353952"/>
    <lineage>
        <taxon>Eukaryota</taxon>
        <taxon>Fungi</taxon>
        <taxon>Dikarya</taxon>
        <taxon>Basidiomycota</taxon>
        <taxon>Agaricomycotina</taxon>
        <taxon>Dacrymycetes</taxon>
        <taxon>Dacrymycetales</taxon>
        <taxon>Dacrymycetaceae</taxon>
        <taxon>Calocera</taxon>
    </lineage>
</organism>
<dbReference type="EMBL" id="KV424024">
    <property type="protein sequence ID" value="KZT53994.1"/>
    <property type="molecule type" value="Genomic_DNA"/>
</dbReference>
<keyword evidence="1" id="KW-0175">Coiled coil</keyword>
<protein>
    <submittedName>
        <fullName evidence="3">Uncharacterized protein</fullName>
    </submittedName>
</protein>
<evidence type="ECO:0000256" key="1">
    <source>
        <dbReference type="SAM" id="Coils"/>
    </source>
</evidence>
<sequence length="298" mass="33940">MSERYPYILANLAGETAPLTFTAYSLELQPVEPSVVPSAATWTRYPYGQLSFFGIDDERYSVVGLQWALLKWFLSKYDAKLRAANDKGRLEKERGWLVDIRTVREENLHNLIEDAQNELDDLLIEKQHMRQQIKEDLDFVRVRRDKRIMKDYRSGIPKTNALTTTITNTLLQDLAANIETVRGVVDRPQPNLAGLNGMQVNVLAETANRSARAKSKIRRWIKIKHDAFLIQREVDILKWNHTLLGKEIDLWSSSTSGFLTACGSLHFNDSSDDSSDSSTKSTQESRGISEEEGSEEGY</sequence>
<feature type="coiled-coil region" evidence="1">
    <location>
        <begin position="105"/>
        <end position="132"/>
    </location>
</feature>
<name>A0A165E2Y5_9BASI</name>
<keyword evidence="4" id="KW-1185">Reference proteome</keyword>
<feature type="region of interest" description="Disordered" evidence="2">
    <location>
        <begin position="268"/>
        <end position="298"/>
    </location>
</feature>
<dbReference type="AlphaFoldDB" id="A0A165E2Y5"/>
<evidence type="ECO:0000313" key="4">
    <source>
        <dbReference type="Proteomes" id="UP000076842"/>
    </source>
</evidence>
<dbReference type="InParanoid" id="A0A165E2Y5"/>
<proteinExistence type="predicted"/>